<evidence type="ECO:0000313" key="2">
    <source>
        <dbReference type="Proteomes" id="UP000717585"/>
    </source>
</evidence>
<dbReference type="SUPFAM" id="SSF50985">
    <property type="entry name" value="RCC1/BLIP-II"/>
    <property type="match status" value="1"/>
</dbReference>
<gene>
    <name evidence="1" type="ORF">J8273_1913</name>
</gene>
<comment type="caution">
    <text evidence="1">The sequence shown here is derived from an EMBL/GenBank/DDBJ whole genome shotgun (WGS) entry which is preliminary data.</text>
</comment>
<protein>
    <submittedName>
        <fullName evidence="1">Uncharacterized protein</fullName>
    </submittedName>
</protein>
<dbReference type="EMBL" id="JAHDYR010000005">
    <property type="protein sequence ID" value="KAG9396866.1"/>
    <property type="molecule type" value="Genomic_DNA"/>
</dbReference>
<proteinExistence type="predicted"/>
<sequence length="530" mass="59346">MSVQHRGTHPYHANDTIENTLLAAYYLSFSVTANLPGNVPSILAAAFRRQLRITVPVGDDTEAYTYESQSQGAAFIILLKVLKHILRRPALTPDARRLVMHARMTLIRGPELSMNIHLNEGDYLPDRVYTLLQGTVWSILMQAGADPDLGDTERKIYTNDDKCLWFLCKKFFFSHQVAEHDGEVLSYFNVCPFFHRSYAGRLFTRDFIRRGSSLYSLVRSPPVIAHTTSDGWANVLVTPHGVYGQGNNRHARFGGIPCETMPLRRLKFPACPRIQQFERRLPPWHKDKLVRQVVMEETCTLVLTPVGLAVAGADCAWATGDDVVDKAVFHPVPLPNNFVPDRIISSLNTVVLTLGDRQFISGTNCTGQLGLGHREPMSGFVQCPFHVESIVSTPQFSIFITSAMFLFAGRVPDVLASPTAGGLLPGYAASALCTTATPLLFNRPVKRIYINLFRLYYVIQGETVCLDFHCQYGKFTVPFEAVAVARTTIFKDTFGIWHKVVRVTHGVASFVRLEPGHFPEKRHVMQLEPV</sequence>
<dbReference type="InterPro" id="IPR009091">
    <property type="entry name" value="RCC1/BLIP-II"/>
</dbReference>
<organism evidence="1 2">
    <name type="scientific">Carpediemonas membranifera</name>
    <dbReference type="NCBI Taxonomy" id="201153"/>
    <lineage>
        <taxon>Eukaryota</taxon>
        <taxon>Metamonada</taxon>
        <taxon>Carpediemonas-like organisms</taxon>
        <taxon>Carpediemonas</taxon>
    </lineage>
</organism>
<keyword evidence="2" id="KW-1185">Reference proteome</keyword>
<accession>A0A8J6E4F2</accession>
<dbReference type="Proteomes" id="UP000717585">
    <property type="component" value="Unassembled WGS sequence"/>
</dbReference>
<reference evidence="1" key="1">
    <citation type="submission" date="2021-05" db="EMBL/GenBank/DDBJ databases">
        <title>A free-living protist that lacks canonical eukaryotic 1 DNA replication and segregation systems.</title>
        <authorList>
            <person name="Salas-Leiva D.E."/>
            <person name="Tromer E.C."/>
            <person name="Curtis B.A."/>
            <person name="Jerlstrom-Hultqvist J."/>
            <person name="Kolisko M."/>
            <person name="Yi Z."/>
            <person name="Salas-Leiva J.S."/>
            <person name="Gallot-Lavallee L."/>
            <person name="Kops G.J.P.L."/>
            <person name="Archibald J.M."/>
            <person name="Simpson A.G.B."/>
            <person name="Roger A.J."/>
        </authorList>
    </citation>
    <scope>NUCLEOTIDE SEQUENCE</scope>
    <source>
        <strain evidence="1">BICM</strain>
    </source>
</reference>
<evidence type="ECO:0000313" key="1">
    <source>
        <dbReference type="EMBL" id="KAG9396866.1"/>
    </source>
</evidence>
<dbReference type="AlphaFoldDB" id="A0A8J6E4F2"/>
<name>A0A8J6E4F2_9EUKA</name>